<comment type="caution">
    <text evidence="2">The sequence shown here is derived from an EMBL/GenBank/DDBJ whole genome shotgun (WGS) entry which is preliminary data.</text>
</comment>
<dbReference type="PANTHER" id="PTHR46567:SF1">
    <property type="entry name" value="MEDIATOR OF RNA POLYMERASE II TRANSCRIPTION SUBUNIT 12"/>
    <property type="match status" value="1"/>
</dbReference>
<keyword evidence="3" id="KW-1185">Reference proteome</keyword>
<reference evidence="2 3" key="1">
    <citation type="submission" date="2024-02" db="EMBL/GenBank/DDBJ databases">
        <authorList>
            <person name="Vignale AGUSTIN F."/>
            <person name="Sosa J E."/>
            <person name="Modenutti C."/>
        </authorList>
    </citation>
    <scope>NUCLEOTIDE SEQUENCE [LARGE SCALE GENOMIC DNA]</scope>
</reference>
<gene>
    <name evidence="2" type="ORF">ILEXP_LOCUS11033</name>
</gene>
<dbReference type="Proteomes" id="UP001642360">
    <property type="component" value="Unassembled WGS sequence"/>
</dbReference>
<evidence type="ECO:0000313" key="2">
    <source>
        <dbReference type="EMBL" id="CAK9143333.1"/>
    </source>
</evidence>
<accession>A0ABC8RF17</accession>
<sequence length="210" mass="24216">MQRYHAASCTSAVNNNYIGGPSVKDTSRTDSTPLAASFSLNPRRSSQLSPYKLRCDKDPLNSRLEPPDFHIPAPNCPEETLTKEYVISGYRETVEGLEEAREISLSQVQAFTKPIILKCKEEIKRFHRAINESRAQKRKEGQVYGVPLSGTLLTKPGIFPEQRPCREDFLKKWIESSAFQLVIKMEEWIIPSWWFLSVHVMCHMPHYVWF</sequence>
<evidence type="ECO:0000313" key="3">
    <source>
        <dbReference type="Proteomes" id="UP001642360"/>
    </source>
</evidence>
<proteinExistence type="predicted"/>
<feature type="region of interest" description="Disordered" evidence="1">
    <location>
        <begin position="18"/>
        <end position="37"/>
    </location>
</feature>
<dbReference type="EMBL" id="CAUOFW020001290">
    <property type="protein sequence ID" value="CAK9143333.1"/>
    <property type="molecule type" value="Genomic_DNA"/>
</dbReference>
<dbReference type="AlphaFoldDB" id="A0ABC8RF17"/>
<evidence type="ECO:0000256" key="1">
    <source>
        <dbReference type="SAM" id="MobiDB-lite"/>
    </source>
</evidence>
<dbReference type="PANTHER" id="PTHR46567">
    <property type="entry name" value="MEDIATOR OF RNA POLYMERASE II TRANSCRIPTION SUBUNIT 12"/>
    <property type="match status" value="1"/>
</dbReference>
<protein>
    <submittedName>
        <fullName evidence="2">Uncharacterized protein</fullName>
    </submittedName>
</protein>
<name>A0ABC8RF17_9AQUA</name>
<organism evidence="2 3">
    <name type="scientific">Ilex paraguariensis</name>
    <name type="common">yerba mate</name>
    <dbReference type="NCBI Taxonomy" id="185542"/>
    <lineage>
        <taxon>Eukaryota</taxon>
        <taxon>Viridiplantae</taxon>
        <taxon>Streptophyta</taxon>
        <taxon>Embryophyta</taxon>
        <taxon>Tracheophyta</taxon>
        <taxon>Spermatophyta</taxon>
        <taxon>Magnoliopsida</taxon>
        <taxon>eudicotyledons</taxon>
        <taxon>Gunneridae</taxon>
        <taxon>Pentapetalae</taxon>
        <taxon>asterids</taxon>
        <taxon>campanulids</taxon>
        <taxon>Aquifoliales</taxon>
        <taxon>Aquifoliaceae</taxon>
        <taxon>Ilex</taxon>
    </lineage>
</organism>